<reference evidence="3" key="2">
    <citation type="submission" date="2015-01" db="EMBL/GenBank/DDBJ databases">
        <title>Evolutionary Origins and Diversification of the Mycorrhizal Mutualists.</title>
        <authorList>
            <consortium name="DOE Joint Genome Institute"/>
            <consortium name="Mycorrhizal Genomics Consortium"/>
            <person name="Kohler A."/>
            <person name="Kuo A."/>
            <person name="Nagy L.G."/>
            <person name="Floudas D."/>
            <person name="Copeland A."/>
            <person name="Barry K.W."/>
            <person name="Cichocki N."/>
            <person name="Veneault-Fourrey C."/>
            <person name="LaButti K."/>
            <person name="Lindquist E.A."/>
            <person name="Lipzen A."/>
            <person name="Lundell T."/>
            <person name="Morin E."/>
            <person name="Murat C."/>
            <person name="Riley R."/>
            <person name="Ohm R."/>
            <person name="Sun H."/>
            <person name="Tunlid A."/>
            <person name="Henrissat B."/>
            <person name="Grigoriev I.V."/>
            <person name="Hibbett D.S."/>
            <person name="Martin F."/>
        </authorList>
    </citation>
    <scope>NUCLEOTIDE SEQUENCE [LARGE SCALE GENOMIC DNA]</scope>
    <source>
        <strain evidence="3">Foug A</strain>
    </source>
</reference>
<keyword evidence="3" id="KW-1185">Reference proteome</keyword>
<evidence type="ECO:0000313" key="3">
    <source>
        <dbReference type="Proteomes" id="UP000053989"/>
    </source>
</evidence>
<organism evidence="2 3">
    <name type="scientific">Scleroderma citrinum Foug A</name>
    <dbReference type="NCBI Taxonomy" id="1036808"/>
    <lineage>
        <taxon>Eukaryota</taxon>
        <taxon>Fungi</taxon>
        <taxon>Dikarya</taxon>
        <taxon>Basidiomycota</taxon>
        <taxon>Agaricomycotina</taxon>
        <taxon>Agaricomycetes</taxon>
        <taxon>Agaricomycetidae</taxon>
        <taxon>Boletales</taxon>
        <taxon>Sclerodermatineae</taxon>
        <taxon>Sclerodermataceae</taxon>
        <taxon>Scleroderma</taxon>
    </lineage>
</organism>
<feature type="compositionally biased region" description="Low complexity" evidence="1">
    <location>
        <begin position="373"/>
        <end position="396"/>
    </location>
</feature>
<dbReference type="Proteomes" id="UP000053989">
    <property type="component" value="Unassembled WGS sequence"/>
</dbReference>
<dbReference type="AlphaFoldDB" id="A0A0C2ZD52"/>
<feature type="compositionally biased region" description="Polar residues" evidence="1">
    <location>
        <begin position="423"/>
        <end position="434"/>
    </location>
</feature>
<gene>
    <name evidence="2" type="ORF">SCLCIDRAFT_1217481</name>
</gene>
<dbReference type="InParanoid" id="A0A0C2ZD52"/>
<dbReference type="OrthoDB" id="3231855at2759"/>
<proteinExistence type="predicted"/>
<dbReference type="HOGENOM" id="CLU_011634_0_0_1"/>
<reference evidence="2 3" key="1">
    <citation type="submission" date="2014-04" db="EMBL/GenBank/DDBJ databases">
        <authorList>
            <consortium name="DOE Joint Genome Institute"/>
            <person name="Kuo A."/>
            <person name="Kohler A."/>
            <person name="Nagy L.G."/>
            <person name="Floudas D."/>
            <person name="Copeland A."/>
            <person name="Barry K.W."/>
            <person name="Cichocki N."/>
            <person name="Veneault-Fourrey C."/>
            <person name="LaButti K."/>
            <person name="Lindquist E.A."/>
            <person name="Lipzen A."/>
            <person name="Lundell T."/>
            <person name="Morin E."/>
            <person name="Murat C."/>
            <person name="Sun H."/>
            <person name="Tunlid A."/>
            <person name="Henrissat B."/>
            <person name="Grigoriev I.V."/>
            <person name="Hibbett D.S."/>
            <person name="Martin F."/>
            <person name="Nordberg H.P."/>
            <person name="Cantor M.N."/>
            <person name="Hua S.X."/>
        </authorList>
    </citation>
    <scope>NUCLEOTIDE SEQUENCE [LARGE SCALE GENOMIC DNA]</scope>
    <source>
        <strain evidence="2 3">Foug A</strain>
    </source>
</reference>
<accession>A0A0C2ZD52</accession>
<sequence>MNSLYDDLKAEFCPPLDTSLLAALVAEVESSAHIPPPDQVATLRATLQELAKDATEQYERELCDELNSAHISSQYHTTDDWCSFTDYYAETTESSTSDSSVLSNQSFTSPLGFLQAALPHIPPSKLRRALNDADSGDGIEVDMEFVVENLLTNEYLRELEERGLDGLDDEEAHDPGDEGIWHLVGTKKKAQLPSPSKKSPKKKNARGKTITVVDIRQRQHMPIQTAEPFSQSQPDMWSQISSLSEHLATLLPPHQPSLFQPYFHSPNYSSPAQAVRAALSDIVERNKSPQSPKSPRTSESALFTLLDVIRGFPAYATLTPERRSTVFSDAQLALTATQECGDRAIDIVQFLLELELDLQTGSLEMGAYHLPQSAVSPTSTSSLLSSPTSPTAKSPVRTTNGAGLPSPRDSPPSPQSPTKRKPNSLTASQNTGTLEWQIVAPRKPPPNNGPHPLSLSIPAYNGRRGTGNAKVRGAGNGLGKGGKGDVGELIATRRDMRRHMTESWKKQSELLCEASKAWRAGNAKSRGGEVAQYLAERAREMHQVTRREALDDARRMVEAKRSCHAVDSAYCELTHGPGVEAPTQTRSTCTVHASLKLS</sequence>
<feature type="region of interest" description="Disordered" evidence="1">
    <location>
        <begin position="373"/>
        <end position="485"/>
    </location>
</feature>
<evidence type="ECO:0000256" key="1">
    <source>
        <dbReference type="SAM" id="MobiDB-lite"/>
    </source>
</evidence>
<evidence type="ECO:0000313" key="2">
    <source>
        <dbReference type="EMBL" id="KIM59708.1"/>
    </source>
</evidence>
<protein>
    <submittedName>
        <fullName evidence="2">Uncharacterized protein</fullName>
    </submittedName>
</protein>
<name>A0A0C2ZD52_9AGAM</name>
<dbReference type="EMBL" id="KN822070">
    <property type="protein sequence ID" value="KIM59708.1"/>
    <property type="molecule type" value="Genomic_DNA"/>
</dbReference>
<dbReference type="STRING" id="1036808.A0A0C2ZD52"/>
<feature type="region of interest" description="Disordered" evidence="1">
    <location>
        <begin position="185"/>
        <end position="208"/>
    </location>
</feature>